<accession>A0A2Z6MCN5</accession>
<dbReference type="AlphaFoldDB" id="A0A2Z6MCN5"/>
<keyword evidence="2" id="KW-1185">Reference proteome</keyword>
<evidence type="ECO:0000313" key="1">
    <source>
        <dbReference type="EMBL" id="GAU19903.1"/>
    </source>
</evidence>
<evidence type="ECO:0000313" key="2">
    <source>
        <dbReference type="Proteomes" id="UP000242715"/>
    </source>
</evidence>
<name>A0A2Z6MCN5_TRISU</name>
<proteinExistence type="predicted"/>
<dbReference type="EMBL" id="DF973206">
    <property type="protein sequence ID" value="GAU19903.1"/>
    <property type="molecule type" value="Genomic_DNA"/>
</dbReference>
<reference evidence="2" key="1">
    <citation type="journal article" date="2017" name="Front. Plant Sci.">
        <title>Climate Clever Clovers: New Paradigm to Reduce the Environmental Footprint of Ruminants by Breeding Low Methanogenic Forages Utilizing Haplotype Variation.</title>
        <authorList>
            <person name="Kaur P."/>
            <person name="Appels R."/>
            <person name="Bayer P.E."/>
            <person name="Keeble-Gagnere G."/>
            <person name="Wang J."/>
            <person name="Hirakawa H."/>
            <person name="Shirasawa K."/>
            <person name="Vercoe P."/>
            <person name="Stefanova K."/>
            <person name="Durmic Z."/>
            <person name="Nichols P."/>
            <person name="Revell C."/>
            <person name="Isobe S.N."/>
            <person name="Edwards D."/>
            <person name="Erskine W."/>
        </authorList>
    </citation>
    <scope>NUCLEOTIDE SEQUENCE [LARGE SCALE GENOMIC DNA]</scope>
    <source>
        <strain evidence="2">cv. Daliak</strain>
    </source>
</reference>
<protein>
    <submittedName>
        <fullName evidence="1">Uncharacterized protein</fullName>
    </submittedName>
</protein>
<organism evidence="1 2">
    <name type="scientific">Trifolium subterraneum</name>
    <name type="common">Subterranean clover</name>
    <dbReference type="NCBI Taxonomy" id="3900"/>
    <lineage>
        <taxon>Eukaryota</taxon>
        <taxon>Viridiplantae</taxon>
        <taxon>Streptophyta</taxon>
        <taxon>Embryophyta</taxon>
        <taxon>Tracheophyta</taxon>
        <taxon>Spermatophyta</taxon>
        <taxon>Magnoliopsida</taxon>
        <taxon>eudicotyledons</taxon>
        <taxon>Gunneridae</taxon>
        <taxon>Pentapetalae</taxon>
        <taxon>rosids</taxon>
        <taxon>fabids</taxon>
        <taxon>Fabales</taxon>
        <taxon>Fabaceae</taxon>
        <taxon>Papilionoideae</taxon>
        <taxon>50 kb inversion clade</taxon>
        <taxon>NPAAA clade</taxon>
        <taxon>Hologalegina</taxon>
        <taxon>IRL clade</taxon>
        <taxon>Trifolieae</taxon>
        <taxon>Trifolium</taxon>
    </lineage>
</organism>
<sequence>MINFILYEASPNINYNKKRKSAELATKCDAMISSTSKVPDKKRKMCSTGKEWFSKEKKNTNGVAKPAENKKEYLEILEDLRINLSRLMIHEIKEFIDAPIDLNFQMYIKGT</sequence>
<dbReference type="Proteomes" id="UP000242715">
    <property type="component" value="Unassembled WGS sequence"/>
</dbReference>
<gene>
    <name evidence="1" type="ORF">TSUD_95080</name>
</gene>